<sequence>MAYRPHTKSCRQQRANICCFSVYPQPVGQGQFNYYEIIKSAYFSAQSVVQASPSFRIITHCFSVYSIPHYLDFIQPHSKIKR</sequence>
<dbReference type="Proteomes" id="UP000034502">
    <property type="component" value="Unassembled WGS sequence"/>
</dbReference>
<accession>A0A0G1S1Q9</accession>
<protein>
    <submittedName>
        <fullName evidence="1">Uncharacterized protein</fullName>
    </submittedName>
</protein>
<proteinExistence type="predicted"/>
<dbReference type="AlphaFoldDB" id="A0A0G1S1Q9"/>
<organism evidence="1 2">
    <name type="scientific">Candidatus Amesbacteria bacterium GW2011_GWC1_47_15</name>
    <dbReference type="NCBI Taxonomy" id="1618364"/>
    <lineage>
        <taxon>Bacteria</taxon>
        <taxon>Candidatus Amesiibacteriota</taxon>
    </lineage>
</organism>
<evidence type="ECO:0000313" key="1">
    <source>
        <dbReference type="EMBL" id="KKU63464.1"/>
    </source>
</evidence>
<reference evidence="1 2" key="1">
    <citation type="journal article" date="2015" name="Nature">
        <title>rRNA introns, odd ribosomes, and small enigmatic genomes across a large radiation of phyla.</title>
        <authorList>
            <person name="Brown C.T."/>
            <person name="Hug L.A."/>
            <person name="Thomas B.C."/>
            <person name="Sharon I."/>
            <person name="Castelle C.J."/>
            <person name="Singh A."/>
            <person name="Wilkins M.J."/>
            <person name="Williams K.H."/>
            <person name="Banfield J.F."/>
        </authorList>
    </citation>
    <scope>NUCLEOTIDE SEQUENCE [LARGE SCALE GENOMIC DNA]</scope>
</reference>
<gene>
    <name evidence="1" type="ORF">UX86_C0024G0012</name>
</gene>
<comment type="caution">
    <text evidence="1">The sequence shown here is derived from an EMBL/GenBank/DDBJ whole genome shotgun (WGS) entry which is preliminary data.</text>
</comment>
<evidence type="ECO:0000313" key="2">
    <source>
        <dbReference type="Proteomes" id="UP000034502"/>
    </source>
</evidence>
<dbReference type="EMBL" id="LCNU01000024">
    <property type="protein sequence ID" value="KKU63464.1"/>
    <property type="molecule type" value="Genomic_DNA"/>
</dbReference>
<name>A0A0G1S1Q9_9BACT</name>